<dbReference type="SUPFAM" id="SSF53474">
    <property type="entry name" value="alpha/beta-Hydrolases"/>
    <property type="match status" value="1"/>
</dbReference>
<dbReference type="PANTHER" id="PTHR43248:SF25">
    <property type="entry name" value="AB HYDROLASE-1 DOMAIN-CONTAINING PROTEIN-RELATED"/>
    <property type="match status" value="1"/>
</dbReference>
<accession>A0A5C3LP19</accession>
<keyword evidence="2" id="KW-0378">Hydrolase</keyword>
<dbReference type="InterPro" id="IPR013595">
    <property type="entry name" value="Pept_S33_TAP-like_C"/>
</dbReference>
<dbReference type="PANTHER" id="PTHR43248">
    <property type="entry name" value="2-SUCCINYL-6-HYDROXY-2,4-CYCLOHEXADIENE-1-CARBOXYLATE SYNTHASE"/>
    <property type="match status" value="1"/>
</dbReference>
<evidence type="ECO:0000313" key="5">
    <source>
        <dbReference type="Proteomes" id="UP000308652"/>
    </source>
</evidence>
<evidence type="ECO:0000259" key="3">
    <source>
        <dbReference type="Pfam" id="PF08386"/>
    </source>
</evidence>
<dbReference type="InterPro" id="IPR051601">
    <property type="entry name" value="Serine_prot/Carboxylest_S33"/>
</dbReference>
<evidence type="ECO:0000256" key="1">
    <source>
        <dbReference type="ARBA" id="ARBA00010088"/>
    </source>
</evidence>
<dbReference type="OrthoDB" id="425534at2759"/>
<keyword evidence="5" id="KW-1185">Reference proteome</keyword>
<evidence type="ECO:0000313" key="4">
    <source>
        <dbReference type="EMBL" id="TFK34347.1"/>
    </source>
</evidence>
<comment type="similarity">
    <text evidence="1">Belongs to the peptidase S33 family.</text>
</comment>
<dbReference type="Pfam" id="PF08386">
    <property type="entry name" value="Abhydrolase_4"/>
    <property type="match status" value="1"/>
</dbReference>
<dbReference type="EMBL" id="ML213633">
    <property type="protein sequence ID" value="TFK34347.1"/>
    <property type="molecule type" value="Genomic_DNA"/>
</dbReference>
<evidence type="ECO:0000256" key="2">
    <source>
        <dbReference type="ARBA" id="ARBA00022801"/>
    </source>
</evidence>
<feature type="non-terminal residue" evidence="4">
    <location>
        <position position="1"/>
    </location>
</feature>
<feature type="domain" description="Peptidase S33 tripeptidyl aminopeptidase-like C-terminal" evidence="3">
    <location>
        <begin position="373"/>
        <end position="463"/>
    </location>
</feature>
<dbReference type="GO" id="GO:0016787">
    <property type="term" value="F:hydrolase activity"/>
    <property type="evidence" value="ECO:0007669"/>
    <property type="project" value="UniProtKB-KW"/>
</dbReference>
<dbReference type="Proteomes" id="UP000308652">
    <property type="component" value="Unassembled WGS sequence"/>
</dbReference>
<protein>
    <submittedName>
        <fullName evidence="4">TAP-like protein-domain-containing protein</fullName>
    </submittedName>
</protein>
<reference evidence="4 5" key="1">
    <citation type="journal article" date="2019" name="Nat. Ecol. Evol.">
        <title>Megaphylogeny resolves global patterns of mushroom evolution.</title>
        <authorList>
            <person name="Varga T."/>
            <person name="Krizsan K."/>
            <person name="Foldi C."/>
            <person name="Dima B."/>
            <person name="Sanchez-Garcia M."/>
            <person name="Sanchez-Ramirez S."/>
            <person name="Szollosi G.J."/>
            <person name="Szarkandi J.G."/>
            <person name="Papp V."/>
            <person name="Albert L."/>
            <person name="Andreopoulos W."/>
            <person name="Angelini C."/>
            <person name="Antonin V."/>
            <person name="Barry K.W."/>
            <person name="Bougher N.L."/>
            <person name="Buchanan P."/>
            <person name="Buyck B."/>
            <person name="Bense V."/>
            <person name="Catcheside P."/>
            <person name="Chovatia M."/>
            <person name="Cooper J."/>
            <person name="Damon W."/>
            <person name="Desjardin D."/>
            <person name="Finy P."/>
            <person name="Geml J."/>
            <person name="Haridas S."/>
            <person name="Hughes K."/>
            <person name="Justo A."/>
            <person name="Karasinski D."/>
            <person name="Kautmanova I."/>
            <person name="Kiss B."/>
            <person name="Kocsube S."/>
            <person name="Kotiranta H."/>
            <person name="LaButti K.M."/>
            <person name="Lechner B.E."/>
            <person name="Liimatainen K."/>
            <person name="Lipzen A."/>
            <person name="Lukacs Z."/>
            <person name="Mihaltcheva S."/>
            <person name="Morgado L.N."/>
            <person name="Niskanen T."/>
            <person name="Noordeloos M.E."/>
            <person name="Ohm R.A."/>
            <person name="Ortiz-Santana B."/>
            <person name="Ovrebo C."/>
            <person name="Racz N."/>
            <person name="Riley R."/>
            <person name="Savchenko A."/>
            <person name="Shiryaev A."/>
            <person name="Soop K."/>
            <person name="Spirin V."/>
            <person name="Szebenyi C."/>
            <person name="Tomsovsky M."/>
            <person name="Tulloss R.E."/>
            <person name="Uehling J."/>
            <person name="Grigoriev I.V."/>
            <person name="Vagvolgyi C."/>
            <person name="Papp T."/>
            <person name="Martin F.M."/>
            <person name="Miettinen O."/>
            <person name="Hibbett D.S."/>
            <person name="Nagy L.G."/>
        </authorList>
    </citation>
    <scope>NUCLEOTIDE SEQUENCE [LARGE SCALE GENOMIC DNA]</scope>
    <source>
        <strain evidence="4 5">CBS 166.37</strain>
    </source>
</reference>
<dbReference type="InterPro" id="IPR029058">
    <property type="entry name" value="AB_hydrolase_fold"/>
</dbReference>
<dbReference type="Gene3D" id="3.40.50.1820">
    <property type="entry name" value="alpha/beta hydrolase"/>
    <property type="match status" value="1"/>
</dbReference>
<name>A0A5C3LP19_9AGAR</name>
<gene>
    <name evidence="4" type="ORF">BDQ12DRAFT_689874</name>
</gene>
<sequence length="491" mass="52100">LAPSDNLTWVECFSNKQCARINVPLNYSDPSAGTAILAMIRVPSALNGTAAYGGPLLFNPGGPGGSGVDQIVSSGDMMAASIPEFDLVSFDPRGVGVSTPKISFFNTDIERAVYDFGVNAVDTALNPDPVARQWAQNQVLGQLVKDRDNGFLAHVSTDNIARDMLHMVELHGDTKLQYWGISYGTVIGATFSAMFPDRVGRVIIDGVLDMEGYYNADWSQEGLDSDKTLQTFFDGCNQAGPAACAFYASSPQKIAQNLNDLYNAVDVQPVPAYSPSSNKYGTVDRATLRNALLSSMYTPYQSFSMLAQGLADLSKGNGSTIFQLSTDSVSEPAIAVACTDAVKITDKPDQLRPYAQWTSKISSFSSITAGVKIFCSGWQINPDHFRGPISGNTSFPLLVIGNTADPVTPLAAAKKTASHFPGAVVLTQDSPGHTSFSVPSECTIGHVRAYLVNGTLPAPGIVCPVNGTLFPPATNVAARDCISSCATSFNL</sequence>
<proteinExistence type="inferred from homology"/>
<dbReference type="STRING" id="68775.A0A5C3LP19"/>
<organism evidence="4 5">
    <name type="scientific">Crucibulum laeve</name>
    <dbReference type="NCBI Taxonomy" id="68775"/>
    <lineage>
        <taxon>Eukaryota</taxon>
        <taxon>Fungi</taxon>
        <taxon>Dikarya</taxon>
        <taxon>Basidiomycota</taxon>
        <taxon>Agaricomycotina</taxon>
        <taxon>Agaricomycetes</taxon>
        <taxon>Agaricomycetidae</taxon>
        <taxon>Agaricales</taxon>
        <taxon>Agaricineae</taxon>
        <taxon>Nidulariaceae</taxon>
        <taxon>Crucibulum</taxon>
    </lineage>
</organism>
<dbReference type="AlphaFoldDB" id="A0A5C3LP19"/>